<feature type="domain" description="HTH merR-type" evidence="5">
    <location>
        <begin position="38"/>
        <end position="106"/>
    </location>
</feature>
<dbReference type="InterPro" id="IPR047057">
    <property type="entry name" value="MerR_fam"/>
</dbReference>
<dbReference type="PROSITE" id="PS50937">
    <property type="entry name" value="HTH_MERR_2"/>
    <property type="match status" value="1"/>
</dbReference>
<keyword evidence="7" id="KW-1185">Reference proteome</keyword>
<dbReference type="InterPro" id="IPR000551">
    <property type="entry name" value="MerR-type_HTH_dom"/>
</dbReference>
<dbReference type="PANTHER" id="PTHR30204:SF69">
    <property type="entry name" value="MERR-FAMILY TRANSCRIPTIONAL REGULATOR"/>
    <property type="match status" value="1"/>
</dbReference>
<dbReference type="CDD" id="cd01106">
    <property type="entry name" value="HTH_TipAL-Mta"/>
    <property type="match status" value="1"/>
</dbReference>
<dbReference type="SUPFAM" id="SSF89082">
    <property type="entry name" value="Antibiotic binding domain of TipA-like multidrug resistance regulators"/>
    <property type="match status" value="1"/>
</dbReference>
<dbReference type="Gene3D" id="1.10.490.50">
    <property type="entry name" value="Antibiotic binding domain of TipA-like multidrug resistance regulators"/>
    <property type="match status" value="1"/>
</dbReference>
<evidence type="ECO:0000256" key="4">
    <source>
        <dbReference type="ARBA" id="ARBA00023163"/>
    </source>
</evidence>
<dbReference type="PANTHER" id="PTHR30204">
    <property type="entry name" value="REDOX-CYCLING DRUG-SENSING TRANSCRIPTIONAL ACTIVATOR SOXR"/>
    <property type="match status" value="1"/>
</dbReference>
<dbReference type="SMART" id="SM00422">
    <property type="entry name" value="HTH_MERR"/>
    <property type="match status" value="1"/>
</dbReference>
<dbReference type="EMBL" id="JAAIIJ010000014">
    <property type="protein sequence ID" value="NMN02124.1"/>
    <property type="molecule type" value="Genomic_DNA"/>
</dbReference>
<dbReference type="Pfam" id="PF13411">
    <property type="entry name" value="MerR_1"/>
    <property type="match status" value="1"/>
</dbReference>
<evidence type="ECO:0000256" key="3">
    <source>
        <dbReference type="ARBA" id="ARBA00023125"/>
    </source>
</evidence>
<proteinExistence type="predicted"/>
<dbReference type="InterPro" id="IPR036244">
    <property type="entry name" value="TipA-like_antibiotic-bd"/>
</dbReference>
<dbReference type="Gene3D" id="1.10.1660.10">
    <property type="match status" value="1"/>
</dbReference>
<organism evidence="6 7">
    <name type="scientific">Bifidobacterium panos</name>
    <dbReference type="NCBI Taxonomy" id="2675321"/>
    <lineage>
        <taxon>Bacteria</taxon>
        <taxon>Bacillati</taxon>
        <taxon>Actinomycetota</taxon>
        <taxon>Actinomycetes</taxon>
        <taxon>Bifidobacteriales</taxon>
        <taxon>Bifidobacteriaceae</taxon>
        <taxon>Bifidobacterium</taxon>
    </lineage>
</organism>
<sequence length="283" mass="32601">MLTLTCCEGLVSRNVNDMNERDIKRLLALAASSLPPAGLSVGEVSQQFGVSTRMLRHWDKSGLIRPVRVANGYRSYMPEDIARLKRVLLYRELGVTSTRISQLLDAPASGVLEDLEKQRLILIERIARLEQALHDADRLIDLARKGEDAMIDNQWHSEAKERWQDSQQWMESVEYQATNDDNQREKDMQHMEDVEERLAQAKRDGVTPGSPEANALAEEHRDSLVWYHVTLPMHVCLARMYEQDERFRKHYDQREPGLTAWLRQVIEANARTQGIDPDAATWQ</sequence>
<evidence type="ECO:0000313" key="6">
    <source>
        <dbReference type="EMBL" id="NMN02124.1"/>
    </source>
</evidence>
<name>A0ABX1SXX4_9BIFI</name>
<accession>A0ABX1SXX4</accession>
<dbReference type="InterPro" id="IPR009061">
    <property type="entry name" value="DNA-bd_dom_put_sf"/>
</dbReference>
<comment type="caution">
    <text evidence="6">The sequence shown here is derived from an EMBL/GenBank/DDBJ whole genome shotgun (WGS) entry which is preliminary data.</text>
</comment>
<keyword evidence="2" id="KW-0805">Transcription regulation</keyword>
<reference evidence="6 7" key="1">
    <citation type="submission" date="2020-02" db="EMBL/GenBank/DDBJ databases">
        <title>Characterization of phylogenetic diversity of novel bifidobacterial species isolated in Czech ZOOs.</title>
        <authorList>
            <person name="Lugli G.A."/>
            <person name="Vera N.B."/>
            <person name="Ventura M."/>
        </authorList>
    </citation>
    <scope>NUCLEOTIDE SEQUENCE [LARGE SCALE GENOMIC DNA]</scope>
    <source>
        <strain evidence="6 7">DSM 109963</strain>
    </source>
</reference>
<dbReference type="Pfam" id="PF07739">
    <property type="entry name" value="TipAS"/>
    <property type="match status" value="1"/>
</dbReference>
<protein>
    <submittedName>
        <fullName evidence="6">Transcriptional regulator</fullName>
    </submittedName>
</protein>
<gene>
    <name evidence="6" type="ORF">G1C94_0746</name>
</gene>
<dbReference type="InterPro" id="IPR012925">
    <property type="entry name" value="TipAS_dom"/>
</dbReference>
<keyword evidence="4" id="KW-0804">Transcription</keyword>
<evidence type="ECO:0000259" key="5">
    <source>
        <dbReference type="PROSITE" id="PS50937"/>
    </source>
</evidence>
<evidence type="ECO:0000256" key="1">
    <source>
        <dbReference type="ARBA" id="ARBA00022491"/>
    </source>
</evidence>
<dbReference type="Proteomes" id="UP000553756">
    <property type="component" value="Unassembled WGS sequence"/>
</dbReference>
<keyword evidence="3" id="KW-0238">DNA-binding</keyword>
<dbReference type="SUPFAM" id="SSF46955">
    <property type="entry name" value="Putative DNA-binding domain"/>
    <property type="match status" value="1"/>
</dbReference>
<evidence type="ECO:0000256" key="2">
    <source>
        <dbReference type="ARBA" id="ARBA00023015"/>
    </source>
</evidence>
<keyword evidence="1" id="KW-0678">Repressor</keyword>
<evidence type="ECO:0000313" key="7">
    <source>
        <dbReference type="Proteomes" id="UP000553756"/>
    </source>
</evidence>